<keyword evidence="1" id="KW-0472">Membrane</keyword>
<protein>
    <submittedName>
        <fullName evidence="2">Uncharacterized protein</fullName>
    </submittedName>
</protein>
<reference evidence="2 3" key="1">
    <citation type="submission" date="2014-10" db="EMBL/GenBank/DDBJ databases">
        <title>Genome sequence of Ponticoccus sp. strain UMTAT08 isolated from clonal culture of toxic dinoflagellate Alexandrium tamiyavanichii.</title>
        <authorList>
            <person name="Gan H.Y."/>
            <person name="Muhd D.-D."/>
            <person name="Mohd Noor M.E."/>
            <person name="Yeong Y.S."/>
            <person name="Usup G."/>
        </authorList>
    </citation>
    <scope>NUCLEOTIDE SEQUENCE [LARGE SCALE GENOMIC DNA]</scope>
    <source>
        <strain evidence="2 3">UMTAT08</strain>
    </source>
</reference>
<sequence length="60" mass="6387">MKTILSIVAGVLLIATAVMALMLGREWPVMRRGERQAAVCLVALFAAVTAGLTLYARGLQ</sequence>
<dbReference type="Proteomes" id="UP000030960">
    <property type="component" value="Unassembled WGS sequence"/>
</dbReference>
<dbReference type="EMBL" id="JSUQ01000027">
    <property type="protein sequence ID" value="KHQ50349.1"/>
    <property type="molecule type" value="Genomic_DNA"/>
</dbReference>
<accession>A0A0B3SIE7</accession>
<keyword evidence="3" id="KW-1185">Reference proteome</keyword>
<gene>
    <name evidence="2" type="ORF">OA50_05024</name>
</gene>
<comment type="caution">
    <text evidence="2">The sequence shown here is derived from an EMBL/GenBank/DDBJ whole genome shotgun (WGS) entry which is preliminary data.</text>
</comment>
<proteinExistence type="predicted"/>
<dbReference type="STRING" id="561184.SAMN05216376_105216"/>
<evidence type="ECO:0000313" key="3">
    <source>
        <dbReference type="Proteomes" id="UP000030960"/>
    </source>
</evidence>
<dbReference type="RefSeq" id="WP_043146197.1">
    <property type="nucleotide sequence ID" value="NZ_JSUQ01000027.1"/>
</dbReference>
<keyword evidence="1" id="KW-0812">Transmembrane</keyword>
<keyword evidence="1" id="KW-1133">Transmembrane helix</keyword>
<dbReference type="AlphaFoldDB" id="A0A0B3SIE7"/>
<evidence type="ECO:0000313" key="2">
    <source>
        <dbReference type="EMBL" id="KHQ50349.1"/>
    </source>
</evidence>
<name>A0A0B3SIE7_9RHOB</name>
<feature type="transmembrane region" description="Helical" evidence="1">
    <location>
        <begin position="36"/>
        <end position="56"/>
    </location>
</feature>
<evidence type="ECO:0000256" key="1">
    <source>
        <dbReference type="SAM" id="Phobius"/>
    </source>
</evidence>
<organism evidence="2 3">
    <name type="scientific">Mameliella alba</name>
    <dbReference type="NCBI Taxonomy" id="561184"/>
    <lineage>
        <taxon>Bacteria</taxon>
        <taxon>Pseudomonadati</taxon>
        <taxon>Pseudomonadota</taxon>
        <taxon>Alphaproteobacteria</taxon>
        <taxon>Rhodobacterales</taxon>
        <taxon>Roseobacteraceae</taxon>
        <taxon>Mameliella</taxon>
    </lineage>
</organism>